<dbReference type="PROSITE" id="PS00108">
    <property type="entry name" value="PROTEIN_KINASE_ST"/>
    <property type="match status" value="1"/>
</dbReference>
<evidence type="ECO:0000313" key="7">
    <source>
        <dbReference type="Proteomes" id="UP000077266"/>
    </source>
</evidence>
<proteinExistence type="predicted"/>
<protein>
    <submittedName>
        <fullName evidence="6">Kinase-like protein</fullName>
    </submittedName>
</protein>
<dbReference type="Proteomes" id="UP000077266">
    <property type="component" value="Unassembled WGS sequence"/>
</dbReference>
<dbReference type="Gene3D" id="1.10.510.10">
    <property type="entry name" value="Transferase(Phosphotransferase) domain 1"/>
    <property type="match status" value="1"/>
</dbReference>
<evidence type="ECO:0000256" key="2">
    <source>
        <dbReference type="ARBA" id="ARBA00022741"/>
    </source>
</evidence>
<accession>A0A165JW92</accession>
<dbReference type="EMBL" id="KV425957">
    <property type="protein sequence ID" value="KZV95422.1"/>
    <property type="molecule type" value="Genomic_DNA"/>
</dbReference>
<feature type="non-terminal residue" evidence="6">
    <location>
        <position position="232"/>
    </location>
</feature>
<evidence type="ECO:0000256" key="4">
    <source>
        <dbReference type="ARBA" id="ARBA00022840"/>
    </source>
</evidence>
<dbReference type="InterPro" id="IPR050538">
    <property type="entry name" value="MAP_kinase_kinase_kinase"/>
</dbReference>
<sequence>MPLSDITHEIYDISEHPVKHGGFSDVHTGFWRTSEGERKVAVKTYRSLSPLDAATRKQVQRELSVSKLLYHPNINVTYGLYNGLGHGHLPSMVSHWSEQGCINDYLKARSSDPDVGIVKCNLMIQIVSGLSYLHDNGIIHGDIKGANVLISDHGVARLSDFGLSKIIAEHSQTFTQDSALKGTSRWMAPELLMDASPRHTYATDIWACGCLFIEIQSGTVPYHTKVTDIQVI</sequence>
<dbReference type="PANTHER" id="PTHR48016">
    <property type="entry name" value="MAP KINASE KINASE KINASE SSK2-RELATED-RELATED"/>
    <property type="match status" value="1"/>
</dbReference>
<keyword evidence="7" id="KW-1185">Reference proteome</keyword>
<organism evidence="6 7">
    <name type="scientific">Exidia glandulosa HHB12029</name>
    <dbReference type="NCBI Taxonomy" id="1314781"/>
    <lineage>
        <taxon>Eukaryota</taxon>
        <taxon>Fungi</taxon>
        <taxon>Dikarya</taxon>
        <taxon>Basidiomycota</taxon>
        <taxon>Agaricomycotina</taxon>
        <taxon>Agaricomycetes</taxon>
        <taxon>Auriculariales</taxon>
        <taxon>Exidiaceae</taxon>
        <taxon>Exidia</taxon>
    </lineage>
</organism>
<dbReference type="InterPro" id="IPR000719">
    <property type="entry name" value="Prot_kinase_dom"/>
</dbReference>
<dbReference type="PANTHER" id="PTHR48016:SF56">
    <property type="entry name" value="MAPKK KINASE"/>
    <property type="match status" value="1"/>
</dbReference>
<dbReference type="PIRSF" id="PIRSF000654">
    <property type="entry name" value="Integrin-linked_kinase"/>
    <property type="match status" value="1"/>
</dbReference>
<gene>
    <name evidence="6" type="ORF">EXIGLDRAFT_644307</name>
</gene>
<dbReference type="PROSITE" id="PS50011">
    <property type="entry name" value="PROTEIN_KINASE_DOM"/>
    <property type="match status" value="1"/>
</dbReference>
<dbReference type="InterPro" id="IPR011009">
    <property type="entry name" value="Kinase-like_dom_sf"/>
</dbReference>
<keyword evidence="2" id="KW-0547">Nucleotide-binding</keyword>
<name>A0A165JW92_EXIGL</name>
<dbReference type="STRING" id="1314781.A0A165JW92"/>
<dbReference type="SMART" id="SM00220">
    <property type="entry name" value="S_TKc"/>
    <property type="match status" value="1"/>
</dbReference>
<reference evidence="6 7" key="1">
    <citation type="journal article" date="2016" name="Mol. Biol. Evol.">
        <title>Comparative Genomics of Early-Diverging Mushroom-Forming Fungi Provides Insights into the Origins of Lignocellulose Decay Capabilities.</title>
        <authorList>
            <person name="Nagy L.G."/>
            <person name="Riley R."/>
            <person name="Tritt A."/>
            <person name="Adam C."/>
            <person name="Daum C."/>
            <person name="Floudas D."/>
            <person name="Sun H."/>
            <person name="Yadav J.S."/>
            <person name="Pangilinan J."/>
            <person name="Larsson K.H."/>
            <person name="Matsuura K."/>
            <person name="Barry K."/>
            <person name="Labutti K."/>
            <person name="Kuo R."/>
            <person name="Ohm R.A."/>
            <person name="Bhattacharya S.S."/>
            <person name="Shirouzu T."/>
            <person name="Yoshinaga Y."/>
            <person name="Martin F.M."/>
            <person name="Grigoriev I.V."/>
            <person name="Hibbett D.S."/>
        </authorList>
    </citation>
    <scope>NUCLEOTIDE SEQUENCE [LARGE SCALE GENOMIC DNA]</scope>
    <source>
        <strain evidence="6 7">HHB12029</strain>
    </source>
</reference>
<dbReference type="SUPFAM" id="SSF56112">
    <property type="entry name" value="Protein kinase-like (PK-like)"/>
    <property type="match status" value="1"/>
</dbReference>
<dbReference type="OrthoDB" id="4062651at2759"/>
<keyword evidence="3 6" id="KW-0418">Kinase</keyword>
<keyword evidence="1" id="KW-0808">Transferase</keyword>
<keyword evidence="4" id="KW-0067">ATP-binding</keyword>
<evidence type="ECO:0000256" key="1">
    <source>
        <dbReference type="ARBA" id="ARBA00022679"/>
    </source>
</evidence>
<dbReference type="Pfam" id="PF00069">
    <property type="entry name" value="Pkinase"/>
    <property type="match status" value="1"/>
</dbReference>
<evidence type="ECO:0000256" key="3">
    <source>
        <dbReference type="ARBA" id="ARBA00022777"/>
    </source>
</evidence>
<dbReference type="InterPro" id="IPR008271">
    <property type="entry name" value="Ser/Thr_kinase_AS"/>
</dbReference>
<evidence type="ECO:0000259" key="5">
    <source>
        <dbReference type="PROSITE" id="PS50011"/>
    </source>
</evidence>
<evidence type="ECO:0000313" key="6">
    <source>
        <dbReference type="EMBL" id="KZV95422.1"/>
    </source>
</evidence>
<dbReference type="GO" id="GO:0004672">
    <property type="term" value="F:protein kinase activity"/>
    <property type="evidence" value="ECO:0007669"/>
    <property type="project" value="InterPro"/>
</dbReference>
<dbReference type="InParanoid" id="A0A165JW92"/>
<dbReference type="GO" id="GO:0000165">
    <property type="term" value="P:MAPK cascade"/>
    <property type="evidence" value="ECO:0007669"/>
    <property type="project" value="UniProtKB-ARBA"/>
</dbReference>
<dbReference type="AlphaFoldDB" id="A0A165JW92"/>
<feature type="domain" description="Protein kinase" evidence="5">
    <location>
        <begin position="12"/>
        <end position="232"/>
    </location>
</feature>
<dbReference type="GO" id="GO:0005524">
    <property type="term" value="F:ATP binding"/>
    <property type="evidence" value="ECO:0007669"/>
    <property type="project" value="UniProtKB-KW"/>
</dbReference>